<dbReference type="AlphaFoldDB" id="A0A7T5JQ10"/>
<evidence type="ECO:0000313" key="1">
    <source>
        <dbReference type="EMBL" id="QQE75660.1"/>
    </source>
</evidence>
<protein>
    <submittedName>
        <fullName evidence="1">Uncharacterized protein</fullName>
    </submittedName>
</protein>
<keyword evidence="4" id="KW-1185">Reference proteome</keyword>
<name>A0A7T5JQ10_9BACL</name>
<reference evidence="2" key="2">
    <citation type="submission" date="2021-04" db="EMBL/GenBank/DDBJ databases">
        <title>Brevibacillus composti FJAT-54423, complete genome.</title>
        <authorList>
            <person name="Tang R."/>
        </authorList>
    </citation>
    <scope>NUCLEOTIDE SEQUENCE</scope>
    <source>
        <strain evidence="2">FJAT-54424</strain>
    </source>
</reference>
<evidence type="ECO:0000313" key="2">
    <source>
        <dbReference type="EMBL" id="QUO42686.1"/>
    </source>
</evidence>
<organism evidence="1 3">
    <name type="scientific">Brevibacillus composti</name>
    <dbReference type="NCBI Taxonomy" id="2796470"/>
    <lineage>
        <taxon>Bacteria</taxon>
        <taxon>Bacillati</taxon>
        <taxon>Bacillota</taxon>
        <taxon>Bacilli</taxon>
        <taxon>Bacillales</taxon>
        <taxon>Paenibacillaceae</taxon>
        <taxon>Brevibacillus</taxon>
    </lineage>
</organism>
<proteinExistence type="predicted"/>
<dbReference type="EMBL" id="CP073708">
    <property type="protein sequence ID" value="QUO42686.1"/>
    <property type="molecule type" value="Genomic_DNA"/>
</dbReference>
<dbReference type="Proteomes" id="UP000677234">
    <property type="component" value="Chromosome"/>
</dbReference>
<sequence length="161" mass="18013">MNSVHPEIVEAISDCARLFQGEIDKLAETYSLTVDNRFPALDLHVHPHFQATLEYALWADAGVIAVKGKLNLDQEKMRCESVLVTMKFSLTCEPQSDIDFKKLRIEEILYGEGELCWSDQPAGLTDHLELTITFQTKPGASRMNEYVRGVLGIITGKMLAA</sequence>
<dbReference type="EMBL" id="CP066308">
    <property type="protein sequence ID" value="QQE75660.1"/>
    <property type="molecule type" value="Genomic_DNA"/>
</dbReference>
<evidence type="ECO:0000313" key="4">
    <source>
        <dbReference type="Proteomes" id="UP000677234"/>
    </source>
</evidence>
<dbReference type="KEGG" id="bcop:JD108_07200"/>
<reference evidence="1 3" key="1">
    <citation type="submission" date="2020-12" db="EMBL/GenBank/DDBJ databases">
        <title>strain FJAT-54423T represents a novel species of the genus Brevibacillus.</title>
        <authorList>
            <person name="Tang R."/>
        </authorList>
    </citation>
    <scope>NUCLEOTIDE SEQUENCE [LARGE SCALE GENOMIC DNA]</scope>
    <source>
        <strain evidence="1 3">FJAT-54423</strain>
    </source>
</reference>
<evidence type="ECO:0000313" key="3">
    <source>
        <dbReference type="Proteomes" id="UP000595847"/>
    </source>
</evidence>
<dbReference type="RefSeq" id="WP_198829181.1">
    <property type="nucleotide sequence ID" value="NZ_CP066308.1"/>
</dbReference>
<gene>
    <name evidence="1" type="ORF">JD108_07200</name>
    <name evidence="2" type="ORF">KDJ56_06880</name>
</gene>
<accession>A0A7T5JQ10</accession>
<dbReference type="Proteomes" id="UP000595847">
    <property type="component" value="Chromosome"/>
</dbReference>